<protein>
    <submittedName>
        <fullName evidence="4">Histidine kinase</fullName>
        <ecNumber evidence="4">2.7.13.3</ecNumber>
    </submittedName>
</protein>
<dbReference type="InterPro" id="IPR010559">
    <property type="entry name" value="Sig_transdc_His_kin_internal"/>
</dbReference>
<dbReference type="GO" id="GO:0016020">
    <property type="term" value="C:membrane"/>
    <property type="evidence" value="ECO:0007669"/>
    <property type="project" value="InterPro"/>
</dbReference>
<dbReference type="InterPro" id="IPR050640">
    <property type="entry name" value="Bact_2-comp_sensor_kinase"/>
</dbReference>
<evidence type="ECO:0000313" key="4">
    <source>
        <dbReference type="EMBL" id="AWX44372.1"/>
    </source>
</evidence>
<dbReference type="PANTHER" id="PTHR34220:SF7">
    <property type="entry name" value="SENSOR HISTIDINE KINASE YPDA"/>
    <property type="match status" value="1"/>
</dbReference>
<accession>A0A2Z4LRH4</accession>
<proteinExistence type="predicted"/>
<dbReference type="OrthoDB" id="9809908at2"/>
<feature type="transmembrane region" description="Helical" evidence="2">
    <location>
        <begin position="81"/>
        <end position="104"/>
    </location>
</feature>
<dbReference type="AlphaFoldDB" id="A0A2Z4LRH4"/>
<dbReference type="InterPro" id="IPR036890">
    <property type="entry name" value="HATPase_C_sf"/>
</dbReference>
<name>A0A2Z4LRH4_9FLAO</name>
<dbReference type="EMBL" id="CP030104">
    <property type="protein sequence ID" value="AWX44372.1"/>
    <property type="molecule type" value="Genomic_DNA"/>
</dbReference>
<keyword evidence="1" id="KW-0175">Coiled coil</keyword>
<feature type="domain" description="Signal transduction histidine kinase internal region" evidence="3">
    <location>
        <begin position="166"/>
        <end position="243"/>
    </location>
</feature>
<dbReference type="Gene3D" id="3.30.565.10">
    <property type="entry name" value="Histidine kinase-like ATPase, C-terminal domain"/>
    <property type="match status" value="1"/>
</dbReference>
<evidence type="ECO:0000259" key="3">
    <source>
        <dbReference type="Pfam" id="PF06580"/>
    </source>
</evidence>
<dbReference type="Pfam" id="PF06580">
    <property type="entry name" value="His_kinase"/>
    <property type="match status" value="1"/>
</dbReference>
<dbReference type="Proteomes" id="UP000248536">
    <property type="component" value="Chromosome"/>
</dbReference>
<keyword evidence="2" id="KW-1133">Transmembrane helix</keyword>
<sequence>MYLLFSVKKKYILKKTLRIKEVWIHIIVWVCLVSFPVSVSFMEYGEVRFDFFYRLLVTPVLVYINYLVLVPRFLLNNKIWLYILISITVLVSFNLLMTFASPVAPFERFTELVQTSDIRPLKNLPYVITAIISFSFFLLGGILGVTKDFYRREKKNKEKEVQRKETELQFLRAQLNPHFLFNSLNSIYSLVRNKAHEAPEAVITLSELMRYMIYEAKQEEVPLCKEIDYIKNFVALQLLRLSDSENVKLKISGDYSDKKLPPLLLIPFVENAFKYGTDFKGTTHVDIRLRIIGDNLFFMVKNKIGAYKKDDKNSGIGLENIKSRLELLYPENHHLKIESEDSFYNMQLEINLSR</sequence>
<dbReference type="KEGG" id="spon:HME9304_01372"/>
<feature type="transmembrane region" description="Helical" evidence="2">
    <location>
        <begin position="21"/>
        <end position="39"/>
    </location>
</feature>
<gene>
    <name evidence="4" type="primary">yesM</name>
    <name evidence="4" type="ORF">HME9304_01372</name>
</gene>
<evidence type="ECO:0000313" key="5">
    <source>
        <dbReference type="Proteomes" id="UP000248536"/>
    </source>
</evidence>
<keyword evidence="2" id="KW-0812">Transmembrane</keyword>
<dbReference type="GO" id="GO:0000155">
    <property type="term" value="F:phosphorelay sensor kinase activity"/>
    <property type="evidence" value="ECO:0007669"/>
    <property type="project" value="InterPro"/>
</dbReference>
<dbReference type="EC" id="2.7.13.3" evidence="4"/>
<organism evidence="4 5">
    <name type="scientific">Flagellimonas maritima</name>
    <dbReference type="NCBI Taxonomy" id="1383885"/>
    <lineage>
        <taxon>Bacteria</taxon>
        <taxon>Pseudomonadati</taxon>
        <taxon>Bacteroidota</taxon>
        <taxon>Flavobacteriia</taxon>
        <taxon>Flavobacteriales</taxon>
        <taxon>Flavobacteriaceae</taxon>
        <taxon>Flagellimonas</taxon>
    </lineage>
</organism>
<feature type="transmembrane region" description="Helical" evidence="2">
    <location>
        <begin position="51"/>
        <end position="69"/>
    </location>
</feature>
<keyword evidence="4" id="KW-0808">Transferase</keyword>
<dbReference type="SUPFAM" id="SSF55874">
    <property type="entry name" value="ATPase domain of HSP90 chaperone/DNA topoisomerase II/histidine kinase"/>
    <property type="match status" value="1"/>
</dbReference>
<feature type="transmembrane region" description="Helical" evidence="2">
    <location>
        <begin position="124"/>
        <end position="145"/>
    </location>
</feature>
<evidence type="ECO:0000256" key="2">
    <source>
        <dbReference type="SAM" id="Phobius"/>
    </source>
</evidence>
<keyword evidence="2" id="KW-0472">Membrane</keyword>
<feature type="coiled-coil region" evidence="1">
    <location>
        <begin position="147"/>
        <end position="174"/>
    </location>
</feature>
<dbReference type="PANTHER" id="PTHR34220">
    <property type="entry name" value="SENSOR HISTIDINE KINASE YPDA"/>
    <property type="match status" value="1"/>
</dbReference>
<reference evidence="4 5" key="1">
    <citation type="submission" date="2018-06" db="EMBL/GenBank/DDBJ databases">
        <title>Spongiibacterium sp. HME9304 Genome sequencing and assembly.</title>
        <authorList>
            <person name="Kang H."/>
            <person name="Kim H."/>
            <person name="Joh K."/>
        </authorList>
    </citation>
    <scope>NUCLEOTIDE SEQUENCE [LARGE SCALE GENOMIC DNA]</scope>
    <source>
        <strain evidence="4 5">HME9304</strain>
    </source>
</reference>
<keyword evidence="4" id="KW-0418">Kinase</keyword>
<evidence type="ECO:0000256" key="1">
    <source>
        <dbReference type="SAM" id="Coils"/>
    </source>
</evidence>
<keyword evidence="5" id="KW-1185">Reference proteome</keyword>